<dbReference type="CDD" id="cd07814">
    <property type="entry name" value="SRPBCC_CalC_Aha1-like"/>
    <property type="match status" value="1"/>
</dbReference>
<evidence type="ECO:0000256" key="1">
    <source>
        <dbReference type="ARBA" id="ARBA00006817"/>
    </source>
</evidence>
<evidence type="ECO:0000313" key="3">
    <source>
        <dbReference type="EMBL" id="MBN8229741.1"/>
    </source>
</evidence>
<gene>
    <name evidence="3" type="ORF">JYK02_19705</name>
</gene>
<dbReference type="RefSeq" id="WP_207053116.1">
    <property type="nucleotide sequence ID" value="NZ_JAFIMU010000007.1"/>
</dbReference>
<dbReference type="Pfam" id="PF08327">
    <property type="entry name" value="AHSA1"/>
    <property type="match status" value="1"/>
</dbReference>
<feature type="domain" description="Activator of Hsp90 ATPase homologue 1/2-like C-terminal" evidence="2">
    <location>
        <begin position="21"/>
        <end position="159"/>
    </location>
</feature>
<dbReference type="InterPro" id="IPR013538">
    <property type="entry name" value="ASHA1/2-like_C"/>
</dbReference>
<name>A0ABS3DF05_9BACT</name>
<proteinExistence type="inferred from homology"/>
<dbReference type="InterPro" id="IPR023393">
    <property type="entry name" value="START-like_dom_sf"/>
</dbReference>
<dbReference type="EMBL" id="JAFIMU010000007">
    <property type="protein sequence ID" value="MBN8229741.1"/>
    <property type="molecule type" value="Genomic_DNA"/>
</dbReference>
<dbReference type="SUPFAM" id="SSF55961">
    <property type="entry name" value="Bet v1-like"/>
    <property type="match status" value="1"/>
</dbReference>
<evidence type="ECO:0000259" key="2">
    <source>
        <dbReference type="Pfam" id="PF08327"/>
    </source>
</evidence>
<dbReference type="Gene3D" id="3.30.530.20">
    <property type="match status" value="1"/>
</dbReference>
<comment type="similarity">
    <text evidence="1">Belongs to the AHA1 family.</text>
</comment>
<evidence type="ECO:0000313" key="4">
    <source>
        <dbReference type="Proteomes" id="UP000664052"/>
    </source>
</evidence>
<keyword evidence="4" id="KW-1185">Reference proteome</keyword>
<dbReference type="Proteomes" id="UP000664052">
    <property type="component" value="Unassembled WGS sequence"/>
</dbReference>
<accession>A0ABS3DF05</accession>
<sequence>MTTPTESPKRRTFTFERTYPATLDDVWALWTTKDGFESWWGPEGFSVKVHELDARPGGVLRYDMMASAPETIAFMKQAGMPTSTPSSLTFTEVKPQRRIGYQHTVDFIPGVAPYTASSVVELRAEGGNVRMTVTCDAMHSEEWTQRASAGWESQLRKLDPRFQR</sequence>
<reference evidence="3 4" key="1">
    <citation type="submission" date="2021-02" db="EMBL/GenBank/DDBJ databases">
        <title>De Novo genome assembly of isolated myxobacteria.</title>
        <authorList>
            <person name="Stevens D.C."/>
        </authorList>
    </citation>
    <scope>NUCLEOTIDE SEQUENCE [LARGE SCALE GENOMIC DNA]</scope>
    <source>
        <strain evidence="3 4">ATCC 29039</strain>
    </source>
</reference>
<comment type="caution">
    <text evidence="3">The sequence shown here is derived from an EMBL/GenBank/DDBJ whole genome shotgun (WGS) entry which is preliminary data.</text>
</comment>
<organism evidence="3 4">
    <name type="scientific">Corallococcus macrosporus</name>
    <dbReference type="NCBI Taxonomy" id="35"/>
    <lineage>
        <taxon>Bacteria</taxon>
        <taxon>Pseudomonadati</taxon>
        <taxon>Myxococcota</taxon>
        <taxon>Myxococcia</taxon>
        <taxon>Myxococcales</taxon>
        <taxon>Cystobacterineae</taxon>
        <taxon>Myxococcaceae</taxon>
        <taxon>Corallococcus</taxon>
    </lineage>
</organism>
<protein>
    <submittedName>
        <fullName evidence="3">SRPBCC domain-containing protein</fullName>
    </submittedName>
</protein>